<evidence type="ECO:0000256" key="1">
    <source>
        <dbReference type="ARBA" id="ARBA00022782"/>
    </source>
</evidence>
<feature type="disulfide bond" evidence="3">
    <location>
        <begin position="1198"/>
        <end position="1207"/>
    </location>
</feature>
<keyword evidence="3" id="KW-0245">EGF-like domain</keyword>
<evidence type="ECO:0000256" key="3">
    <source>
        <dbReference type="PROSITE-ProRule" id="PRU00076"/>
    </source>
</evidence>
<evidence type="ECO:0000256" key="2">
    <source>
        <dbReference type="ARBA" id="ARBA00023157"/>
    </source>
</evidence>
<dbReference type="SUPFAM" id="SSF57196">
    <property type="entry name" value="EGF/Laminin"/>
    <property type="match status" value="2"/>
</dbReference>
<dbReference type="GO" id="GO:0030154">
    <property type="term" value="P:cell differentiation"/>
    <property type="evidence" value="ECO:0007669"/>
    <property type="project" value="UniProtKB-KW"/>
</dbReference>
<gene>
    <name evidence="10" type="ORF">JBS370_LOCUS21</name>
</gene>
<proteinExistence type="predicted"/>
<feature type="disulfide bond" evidence="3">
    <location>
        <begin position="1125"/>
        <end position="1134"/>
    </location>
</feature>
<feature type="domain" description="EGF-like" evidence="9">
    <location>
        <begin position="1172"/>
        <end position="1208"/>
    </location>
</feature>
<dbReference type="InterPro" id="IPR051830">
    <property type="entry name" value="NOTCH_homolog"/>
</dbReference>
<dbReference type="EMBL" id="CAJOBD010000001">
    <property type="protein sequence ID" value="CAF3523916.1"/>
    <property type="molecule type" value="Genomic_DNA"/>
</dbReference>
<dbReference type="PROSITE" id="PS50082">
    <property type="entry name" value="WD_REPEATS_2"/>
    <property type="match status" value="2"/>
</dbReference>
<feature type="repeat" description="WD" evidence="5">
    <location>
        <begin position="1804"/>
        <end position="1834"/>
    </location>
</feature>
<dbReference type="PROSITE" id="PS50294">
    <property type="entry name" value="WD_REPEATS_REGION"/>
    <property type="match status" value="1"/>
</dbReference>
<comment type="caution">
    <text evidence="10">The sequence shown here is derived from an EMBL/GenBank/DDBJ whole genome shotgun (WGS) entry which is preliminary data.</text>
</comment>
<keyword evidence="1" id="KW-0221">Differentiation</keyword>
<feature type="domain" description="EGF-like" evidence="9">
    <location>
        <begin position="1062"/>
        <end position="1097"/>
    </location>
</feature>
<keyword evidence="5" id="KW-0853">WD repeat</keyword>
<dbReference type="Pfam" id="PF00400">
    <property type="entry name" value="WD40"/>
    <property type="match status" value="2"/>
</dbReference>
<evidence type="ECO:0000256" key="5">
    <source>
        <dbReference type="PROSITE-ProRule" id="PRU00221"/>
    </source>
</evidence>
<feature type="signal peptide" evidence="7">
    <location>
        <begin position="1"/>
        <end position="22"/>
    </location>
</feature>
<keyword evidence="2 3" id="KW-1015">Disulfide bond</keyword>
<dbReference type="Proteomes" id="UP000663836">
    <property type="component" value="Unassembled WGS sequence"/>
</dbReference>
<feature type="domain" description="EGF-like" evidence="9">
    <location>
        <begin position="1024"/>
        <end position="1060"/>
    </location>
</feature>
<evidence type="ECO:0000313" key="11">
    <source>
        <dbReference type="Proteomes" id="UP000663836"/>
    </source>
</evidence>
<dbReference type="InterPro" id="IPR013320">
    <property type="entry name" value="ConA-like_dom_sf"/>
</dbReference>
<dbReference type="SMART" id="SM00274">
    <property type="entry name" value="FOLN"/>
    <property type="match status" value="5"/>
</dbReference>
<feature type="disulfide bond" evidence="3">
    <location>
        <begin position="1012"/>
        <end position="1021"/>
    </location>
</feature>
<sequence length="1884" mass="212851">MKFTKRILCIIQILIFIQLYLCQDEQYSRILNDDINNINILLSNETLTDVNHYLDDVLTENLFNSSNLIPESIIEYSSTINIPMKYTTDEEDYTSIESIAFSILTNQQILQAITILAGIANENISYTFNIENDRLKIIFSQDNLLDIILTTKNDTELINNGQWHRLYIERSNRKLRFILDNVEQSNTELPDEWQKTINIFIGAQLIIVPNGNYNGKIGDIIVSNMDRPLNLREKDNSNENFEDSITTIISSSINQSQSIETIAFLPNDNNEIIFPSPIKFFFKTFSFSFRTYSNLSTLIQFDEIQLNIDIDGYLILVIRDQLVQKIFSNEKQKPINDGKLYIVQLELNNQTLETWIDKNKKISTGLSSSYLIIENFLFGLHNQFIGCIENVTYNNQIFSFENLSLNRQKCFLNNMIIKSSIDDIHIDQIISFKDNDRPLIINFDKPEEFHIFSFIFSTQESNCIICSLADNTYNNFIILSIRYEYLVLTYYNKQKQPREILINNSINDKNEHKIIIKLINQNYLLFEFDENTKIENMIDKFYINTIYIGKLDYFIKERLSNFNGDDFIGCIKNIMFNKKLLIESKHIYPLDRLVNTCQITTREPKNVISYISSDISFSIRDYDDIIELQIPSNDQFYQCQIAIKTQSFNGIIASIYSNDNYYGLFLFLNNGKLQLKYYLTINRTLQLIFNDNQTINDGQQHYISIFRQISNKSMYIQIDNRTINISNLLSLSLFFDVITIGGSDRIISDNLFVGCFANITYNHHPVLPEGIVKSDRYDCFCDQGSICDRQMPCSNMQPLQFCGQTDCSLVCTSSIDMNNKGSLRYFTQIGSGQYEQIYLMIFTISDNSVLFTTQNDSIQVSIVIQNYYPRLIIQNGGIIYTYDFPGRVRGDQWHVLQCQKTLNTIDLTFDDETRHYTYFIEYFSLFGDRKVYLCGKNFIGYIQDIIFMADNHHENLIHNSIRNPGLIDYDPSVLWNNHANIPERAPCERIQCLNGGYCIQPSSPASLAYCHCPSQYTGYRCEQSADPCLNYICNHGTCQKDRSSQPFCSCSEGYGGSRCDAQIDACTRVSCNYGTCISEGTSYRCQCHQGYEGSACDRRIDLCSNFVCYNGGVCLTQENQPLCQCTLGYRGTNCYESDDPCSRYDCYGGSCTNERGSARCVCPSGRTGNHCEDDICVLYPCANHGQCVPEGVTRRCICPTPYYGDDCREYTRHNPCENVYCGYGQCREGHCECYTGYTGPTCEIAPDLCANINCYHGTCQEGHCICFEYYTGTYCEISTTTIPTVLPIISTTITTTGRTLKTPWIGPKTGQLIDYGRLGGARLGPIGWILALVSGLLLLPLALAFASRQCARIGVPPPVGGGYVPVITGTTGGTQTETGKLIFVFVLLTIITCTEIPAARNIQLEYEKGEKLAAAADEMETTRIEQTREVVREYSGMDTAAAVFTNYPTMSSRYGDFARDNQQQQTSSNYSQQHIIETDYHPPPVADFGYARGGVTEGYRDTFESWEGMAGGAAGYSMNAMFADGGLQTDYELSNITSISMTPNGKYAIVGQSQGPPQIWDAVNGQLVSSMHGTSINCVKVSLACNGTLLVGLASDGIDTQTNILQMWDVNTGKPVQLTHQVKCATFTLSNNSNNLIMAGNQKYGRGISVGILDLNNSELTKEIKSDTSQSYGGTPSCIILTPDERFAVVGCPTGSTTNYVVFDLTTPHDLVQPPIITIDSDPKCSLILNNEQIITGTRNGQLIYWDIPSCQRISILSDNGQNAHRERITDIKLSPDRSYFVTTSTDATAKVWDSNSKELISRLIGHKREITCACVSTNQLVTTGSRDQNICLWRKQGQLASTMPVNMTPLDIHMAAHNRTVVAIGEKDGERQLLMLRVLSLQR</sequence>
<feature type="domain" description="EGF-like" evidence="9">
    <location>
        <begin position="983"/>
        <end position="1022"/>
    </location>
</feature>
<dbReference type="SMART" id="SM00179">
    <property type="entry name" value="EGF_CA"/>
    <property type="match status" value="3"/>
</dbReference>
<dbReference type="PANTHER" id="PTHR24033:SF151">
    <property type="entry name" value="NOTCH 2"/>
    <property type="match status" value="1"/>
</dbReference>
<protein>
    <submittedName>
        <fullName evidence="10">Uncharacterized protein</fullName>
    </submittedName>
</protein>
<feature type="domain" description="Laminin G" evidence="8">
    <location>
        <begin position="612"/>
        <end position="787"/>
    </location>
</feature>
<feature type="disulfide bond" evidence="3">
    <location>
        <begin position="1028"/>
        <end position="1038"/>
    </location>
</feature>
<organism evidence="10 11">
    <name type="scientific">Rotaria sordida</name>
    <dbReference type="NCBI Taxonomy" id="392033"/>
    <lineage>
        <taxon>Eukaryota</taxon>
        <taxon>Metazoa</taxon>
        <taxon>Spiralia</taxon>
        <taxon>Gnathifera</taxon>
        <taxon>Rotifera</taxon>
        <taxon>Eurotatoria</taxon>
        <taxon>Bdelloidea</taxon>
        <taxon>Philodinida</taxon>
        <taxon>Philodinidae</taxon>
        <taxon>Rotaria</taxon>
    </lineage>
</organism>
<feature type="disulfide bond" evidence="3">
    <location>
        <begin position="1087"/>
        <end position="1096"/>
    </location>
</feature>
<dbReference type="PROSITE" id="PS50026">
    <property type="entry name" value="EGF_3"/>
    <property type="match status" value="5"/>
</dbReference>
<evidence type="ECO:0000259" key="8">
    <source>
        <dbReference type="PROSITE" id="PS50025"/>
    </source>
</evidence>
<dbReference type="InterPro" id="IPR003645">
    <property type="entry name" value="Fol_N"/>
</dbReference>
<dbReference type="Gene3D" id="2.60.120.200">
    <property type="match status" value="5"/>
</dbReference>
<dbReference type="CDD" id="cd00054">
    <property type="entry name" value="EGF_CA"/>
    <property type="match status" value="3"/>
</dbReference>
<dbReference type="Pfam" id="PF00008">
    <property type="entry name" value="EGF"/>
    <property type="match status" value="1"/>
</dbReference>
<dbReference type="SMART" id="SM00181">
    <property type="entry name" value="EGF"/>
    <property type="match status" value="8"/>
</dbReference>
<dbReference type="Gene3D" id="2.130.10.10">
    <property type="entry name" value="YVTN repeat-like/Quinoprotein amine dehydrogenase"/>
    <property type="match status" value="2"/>
</dbReference>
<dbReference type="SMART" id="SM00320">
    <property type="entry name" value="WD40"/>
    <property type="match status" value="5"/>
</dbReference>
<evidence type="ECO:0000313" key="10">
    <source>
        <dbReference type="EMBL" id="CAF3523916.1"/>
    </source>
</evidence>
<keyword evidence="7" id="KW-0732">Signal</keyword>
<dbReference type="PROSITE" id="PS50025">
    <property type="entry name" value="LAM_G_DOMAIN"/>
    <property type="match status" value="3"/>
</dbReference>
<reference evidence="10" key="1">
    <citation type="submission" date="2021-02" db="EMBL/GenBank/DDBJ databases">
        <authorList>
            <person name="Nowell W R."/>
        </authorList>
    </citation>
    <scope>NUCLEOTIDE SEQUENCE</scope>
</reference>
<evidence type="ECO:0000259" key="9">
    <source>
        <dbReference type="PROSITE" id="PS50026"/>
    </source>
</evidence>
<dbReference type="InterPro" id="IPR001881">
    <property type="entry name" value="EGF-like_Ca-bd_dom"/>
</dbReference>
<feature type="chain" id="PRO_5032915317" evidence="7">
    <location>
        <begin position="23"/>
        <end position="1884"/>
    </location>
</feature>
<feature type="transmembrane region" description="Helical" evidence="6">
    <location>
        <begin position="1326"/>
        <end position="1346"/>
    </location>
</feature>
<feature type="disulfide bond" evidence="3">
    <location>
        <begin position="1066"/>
        <end position="1076"/>
    </location>
</feature>
<evidence type="ECO:0000256" key="4">
    <source>
        <dbReference type="PROSITE-ProRule" id="PRU00122"/>
    </source>
</evidence>
<feature type="disulfide bond" evidence="3">
    <location>
        <begin position="1050"/>
        <end position="1059"/>
    </location>
</feature>
<dbReference type="SUPFAM" id="SSF57184">
    <property type="entry name" value="Growth factor receptor domain"/>
    <property type="match status" value="1"/>
</dbReference>
<dbReference type="GO" id="GO:0005509">
    <property type="term" value="F:calcium ion binding"/>
    <property type="evidence" value="ECO:0007669"/>
    <property type="project" value="InterPro"/>
</dbReference>
<dbReference type="Pfam" id="PF02210">
    <property type="entry name" value="Laminin_G_2"/>
    <property type="match status" value="3"/>
</dbReference>
<dbReference type="PROSITE" id="PS00022">
    <property type="entry name" value="EGF_1"/>
    <property type="match status" value="5"/>
</dbReference>
<accession>A0A818IFX5</accession>
<feature type="domain" description="Laminin G" evidence="8">
    <location>
        <begin position="427"/>
        <end position="597"/>
    </location>
</feature>
<dbReference type="CDD" id="cd00110">
    <property type="entry name" value="LamG"/>
    <property type="match status" value="2"/>
</dbReference>
<dbReference type="InterPro" id="IPR009030">
    <property type="entry name" value="Growth_fac_rcpt_cys_sf"/>
</dbReference>
<keyword evidence="6" id="KW-0472">Membrane</keyword>
<feature type="domain" description="Laminin G" evidence="8">
    <location>
        <begin position="252"/>
        <end position="410"/>
    </location>
</feature>
<evidence type="ECO:0000256" key="7">
    <source>
        <dbReference type="SAM" id="SignalP"/>
    </source>
</evidence>
<dbReference type="InterPro" id="IPR015943">
    <property type="entry name" value="WD40/YVTN_repeat-like_dom_sf"/>
</dbReference>
<feature type="disulfide bond" evidence="4">
    <location>
        <begin position="570"/>
        <end position="597"/>
    </location>
</feature>
<dbReference type="SUPFAM" id="SSF49899">
    <property type="entry name" value="Concanavalin A-like lectins/glucanases"/>
    <property type="match status" value="5"/>
</dbReference>
<dbReference type="PROSITE" id="PS01186">
    <property type="entry name" value="EGF_2"/>
    <property type="match status" value="4"/>
</dbReference>
<dbReference type="InterPro" id="IPR000742">
    <property type="entry name" value="EGF"/>
</dbReference>
<comment type="caution">
    <text evidence="3">Lacks conserved residue(s) required for the propagation of feature annotation.</text>
</comment>
<dbReference type="SUPFAM" id="SSF50998">
    <property type="entry name" value="Quinoprotein alcohol dehydrogenase-like"/>
    <property type="match status" value="1"/>
</dbReference>
<name>A0A818IFX5_9BILA</name>
<dbReference type="InterPro" id="IPR011047">
    <property type="entry name" value="Quinoprotein_ADH-like_sf"/>
</dbReference>
<dbReference type="Gene3D" id="2.10.25.10">
    <property type="entry name" value="Laminin"/>
    <property type="match status" value="5"/>
</dbReference>
<dbReference type="InterPro" id="IPR001680">
    <property type="entry name" value="WD40_rpt"/>
</dbReference>
<feature type="repeat" description="WD" evidence="5">
    <location>
        <begin position="1762"/>
        <end position="1803"/>
    </location>
</feature>
<keyword evidence="6" id="KW-1133">Transmembrane helix</keyword>
<evidence type="ECO:0000256" key="6">
    <source>
        <dbReference type="SAM" id="Phobius"/>
    </source>
</evidence>
<dbReference type="PANTHER" id="PTHR24033">
    <property type="entry name" value="EGF-LIKE DOMAIN-CONTAINING PROTEIN"/>
    <property type="match status" value="1"/>
</dbReference>
<dbReference type="InterPro" id="IPR001791">
    <property type="entry name" value="Laminin_G"/>
</dbReference>
<dbReference type="SMART" id="SM00282">
    <property type="entry name" value="LamG"/>
    <property type="match status" value="5"/>
</dbReference>
<keyword evidence="6" id="KW-0812">Transmembrane</keyword>
<feature type="domain" description="EGF-like" evidence="9">
    <location>
        <begin position="1099"/>
        <end position="1135"/>
    </location>
</feature>